<sequence length="752" mass="84737">MIVTALPTGRRQAGLLEKLLATVRAEFRTEVYRPDPADPVFVAPQCAVADCDRVVAQLGLCNGHVIRWRQRGRPVLEEFLADPGPPVRGRQVLPSCRIGGCGYGRFGNGLCCKHYDRWVRAGRPAADQWHAPSLAAAGAVAAECRLPFCSLWVETPEKVFCQQHHDRWKRTNHRDVERFIVDCELNGTAAVDLRGLPPQLTLEFQYGLQCRADARHRTTPARYVMQAVRHARAAGVTSLLDLSEQQWRQQARTGRVRAPVLLLIEVRDAVELLRDGAGWENEFGRDVWRLERLPGITTPATATVPRPRVRLHFERIPQPWLRDLVERWLRLRLTSGLSITAAHTGLDALVCFAGFLAHAGVDRLADIDRPLLERHLAYVASQDGGHGLKKGRISSLNLFLQAIRQHRWDDSLPGTAAFCPGDIPPAPAATISRRLAEHVMAQVESEANLDRWHDPAGRLVTLILVRTGLRISSVVCLDFDCLVHDGQGAAYLRYFNTKMKREAAVPIDEHLEQAIHDQQRRVLDRWPDGTGVLFPRRHANASGRLRLSDSSYRQMLRRWLVTCDIRDEHGQPVHLTPHQWRHTFACRLINRDVPQEVVRVLLDHESSRMTAHYARITDQTVRRRWEAAMKVNIKGEHVTLTPDGPLGQAQWAKTRYGIATQTLPDGYCGLPVQKSCPHANACLTCPVFLTGPEFLPELRDQRTRTLTLIDNATNCGHTRTAEMNQQVADNLDRMIGELENSHDEPQETTHAG</sequence>
<dbReference type="PROSITE" id="PS51898">
    <property type="entry name" value="TYR_RECOMBINASE"/>
    <property type="match status" value="1"/>
</dbReference>
<dbReference type="Proteomes" id="UP000656042">
    <property type="component" value="Unassembled WGS sequence"/>
</dbReference>
<comment type="subcellular location">
    <subcellularLocation>
        <location evidence="1">Cytoplasm</location>
    </subcellularLocation>
</comment>
<dbReference type="GO" id="GO:0003677">
    <property type="term" value="F:DNA binding"/>
    <property type="evidence" value="ECO:0007669"/>
    <property type="project" value="InterPro"/>
</dbReference>
<evidence type="ECO:0000256" key="2">
    <source>
        <dbReference type="ARBA" id="ARBA00022908"/>
    </source>
</evidence>
<organism evidence="5 6">
    <name type="scientific">Mangrovihabitans endophyticus</name>
    <dbReference type="NCBI Taxonomy" id="1751298"/>
    <lineage>
        <taxon>Bacteria</taxon>
        <taxon>Bacillati</taxon>
        <taxon>Actinomycetota</taxon>
        <taxon>Actinomycetes</taxon>
        <taxon>Micromonosporales</taxon>
        <taxon>Micromonosporaceae</taxon>
        <taxon>Mangrovihabitans</taxon>
    </lineage>
</organism>
<reference evidence="5" key="2">
    <citation type="submission" date="2020-09" db="EMBL/GenBank/DDBJ databases">
        <authorList>
            <person name="Sun Q."/>
            <person name="Zhou Y."/>
        </authorList>
    </citation>
    <scope>NUCLEOTIDE SEQUENCE</scope>
    <source>
        <strain evidence="5">CGMCC 4.7299</strain>
    </source>
</reference>
<proteinExistence type="predicted"/>
<dbReference type="InterPro" id="IPR011010">
    <property type="entry name" value="DNA_brk_join_enz"/>
</dbReference>
<dbReference type="InterPro" id="IPR050090">
    <property type="entry name" value="Tyrosine_recombinase_XerCD"/>
</dbReference>
<dbReference type="SUPFAM" id="SSF56349">
    <property type="entry name" value="DNA breaking-rejoining enzymes"/>
    <property type="match status" value="1"/>
</dbReference>
<dbReference type="EMBL" id="BMMX01000064">
    <property type="protein sequence ID" value="GGL18825.1"/>
    <property type="molecule type" value="Genomic_DNA"/>
</dbReference>
<keyword evidence="6" id="KW-1185">Reference proteome</keyword>
<dbReference type="GO" id="GO:0015074">
    <property type="term" value="P:DNA integration"/>
    <property type="evidence" value="ECO:0007669"/>
    <property type="project" value="UniProtKB-KW"/>
</dbReference>
<evidence type="ECO:0000313" key="5">
    <source>
        <dbReference type="EMBL" id="GGL18825.1"/>
    </source>
</evidence>
<evidence type="ECO:0000313" key="6">
    <source>
        <dbReference type="Proteomes" id="UP000656042"/>
    </source>
</evidence>
<protein>
    <submittedName>
        <fullName evidence="5">Transposase</fullName>
    </submittedName>
</protein>
<reference evidence="5" key="1">
    <citation type="journal article" date="2014" name="Int. J. Syst. Evol. Microbiol.">
        <title>Complete genome sequence of Corynebacterium casei LMG S-19264T (=DSM 44701T), isolated from a smear-ripened cheese.</title>
        <authorList>
            <consortium name="US DOE Joint Genome Institute (JGI-PGF)"/>
            <person name="Walter F."/>
            <person name="Albersmeier A."/>
            <person name="Kalinowski J."/>
            <person name="Ruckert C."/>
        </authorList>
    </citation>
    <scope>NUCLEOTIDE SEQUENCE</scope>
    <source>
        <strain evidence="5">CGMCC 4.7299</strain>
    </source>
</reference>
<dbReference type="InterPro" id="IPR002104">
    <property type="entry name" value="Integrase_catalytic"/>
</dbReference>
<keyword evidence="3" id="KW-0233">DNA recombination</keyword>
<dbReference type="GO" id="GO:0005737">
    <property type="term" value="C:cytoplasm"/>
    <property type="evidence" value="ECO:0007669"/>
    <property type="project" value="UniProtKB-SubCell"/>
</dbReference>
<dbReference type="InterPro" id="IPR013762">
    <property type="entry name" value="Integrase-like_cat_sf"/>
</dbReference>
<comment type="caution">
    <text evidence="5">The sequence shown here is derived from an EMBL/GenBank/DDBJ whole genome shotgun (WGS) entry which is preliminary data.</text>
</comment>
<keyword evidence="2" id="KW-0229">DNA integration</keyword>
<evidence type="ECO:0000256" key="1">
    <source>
        <dbReference type="ARBA" id="ARBA00004496"/>
    </source>
</evidence>
<dbReference type="PANTHER" id="PTHR30349:SF77">
    <property type="entry name" value="TYROSINE RECOMBINASE XERC"/>
    <property type="match status" value="1"/>
</dbReference>
<dbReference type="Gene3D" id="1.10.443.10">
    <property type="entry name" value="Intergrase catalytic core"/>
    <property type="match status" value="1"/>
</dbReference>
<dbReference type="Pfam" id="PF00589">
    <property type="entry name" value="Phage_integrase"/>
    <property type="match status" value="1"/>
</dbReference>
<gene>
    <name evidence="5" type="ORF">GCM10012284_61770</name>
</gene>
<evidence type="ECO:0000256" key="3">
    <source>
        <dbReference type="ARBA" id="ARBA00023172"/>
    </source>
</evidence>
<feature type="domain" description="Tyr recombinase" evidence="4">
    <location>
        <begin position="430"/>
        <end position="626"/>
    </location>
</feature>
<dbReference type="AlphaFoldDB" id="A0A8J3C5P9"/>
<dbReference type="GO" id="GO:0006310">
    <property type="term" value="P:DNA recombination"/>
    <property type="evidence" value="ECO:0007669"/>
    <property type="project" value="UniProtKB-KW"/>
</dbReference>
<dbReference type="RefSeq" id="WP_229716314.1">
    <property type="nucleotide sequence ID" value="NZ_BMMX01000064.1"/>
</dbReference>
<accession>A0A8J3C5P9</accession>
<name>A0A8J3C5P9_9ACTN</name>
<evidence type="ECO:0000259" key="4">
    <source>
        <dbReference type="PROSITE" id="PS51898"/>
    </source>
</evidence>
<dbReference type="PANTHER" id="PTHR30349">
    <property type="entry name" value="PHAGE INTEGRASE-RELATED"/>
    <property type="match status" value="1"/>
</dbReference>